<evidence type="ECO:0000256" key="14">
    <source>
        <dbReference type="ARBA" id="ARBA00077221"/>
    </source>
</evidence>
<evidence type="ECO:0000259" key="19">
    <source>
        <dbReference type="SMART" id="SM00955"/>
    </source>
</evidence>
<comment type="subcellular location">
    <subcellularLocation>
        <location evidence="2">Cytoplasm</location>
    </subcellularLocation>
    <subcellularLocation>
        <location evidence="3">Nucleus</location>
        <location evidence="3">Nucleolus</location>
    </subcellularLocation>
</comment>
<evidence type="ECO:0000256" key="3">
    <source>
        <dbReference type="ARBA" id="ARBA00004604"/>
    </source>
</evidence>
<dbReference type="GO" id="GO:0000176">
    <property type="term" value="C:nuclear exosome (RNase complex)"/>
    <property type="evidence" value="ECO:0007669"/>
    <property type="project" value="UniProtKB-ARBA"/>
</dbReference>
<evidence type="ECO:0000313" key="21">
    <source>
        <dbReference type="Proteomes" id="UP000318571"/>
    </source>
</evidence>
<dbReference type="GO" id="GO:0005730">
    <property type="term" value="C:nucleolus"/>
    <property type="evidence" value="ECO:0007669"/>
    <property type="project" value="UniProtKB-SubCell"/>
</dbReference>
<dbReference type="InterPro" id="IPR041505">
    <property type="entry name" value="Dis3_CSD2"/>
</dbReference>
<accession>A0A553N7Y2</accession>
<evidence type="ECO:0000256" key="12">
    <source>
        <dbReference type="ARBA" id="ARBA00022884"/>
    </source>
</evidence>
<dbReference type="CDD" id="cd09862">
    <property type="entry name" value="PIN_Rrp44-like"/>
    <property type="match status" value="1"/>
</dbReference>
<dbReference type="Gene3D" id="2.40.50.690">
    <property type="match status" value="1"/>
</dbReference>
<dbReference type="GO" id="GO:0000175">
    <property type="term" value="F:3'-5'-RNA exonuclease activity"/>
    <property type="evidence" value="ECO:0007669"/>
    <property type="project" value="TreeGrafter"/>
</dbReference>
<dbReference type="InterPro" id="IPR029060">
    <property type="entry name" value="PIN-like_dom_sf"/>
</dbReference>
<keyword evidence="7" id="KW-0540">Nuclease</keyword>
<evidence type="ECO:0000256" key="13">
    <source>
        <dbReference type="ARBA" id="ARBA00023242"/>
    </source>
</evidence>
<keyword evidence="12" id="KW-0694">RNA-binding</keyword>
<dbReference type="InterPro" id="IPR002716">
    <property type="entry name" value="PIN_dom"/>
</dbReference>
<dbReference type="FunFam" id="2.40.50.140:FF:000125">
    <property type="entry name" value="exosome complex exonuclease RRP44 isoform X1"/>
    <property type="match status" value="1"/>
</dbReference>
<keyword evidence="13" id="KW-0539">Nucleus</keyword>
<evidence type="ECO:0000256" key="6">
    <source>
        <dbReference type="ARBA" id="ARBA00022552"/>
    </source>
</evidence>
<evidence type="ECO:0000256" key="1">
    <source>
        <dbReference type="ARBA" id="ARBA00001946"/>
    </source>
</evidence>
<dbReference type="Pfam" id="PF17849">
    <property type="entry name" value="OB_Dis3"/>
    <property type="match status" value="1"/>
</dbReference>
<comment type="similarity">
    <text evidence="4 16">Belongs to the RNR ribonuclease family.</text>
</comment>
<dbReference type="AlphaFoldDB" id="A0A553N7Y2"/>
<dbReference type="PANTHER" id="PTHR23355">
    <property type="entry name" value="RIBONUCLEASE"/>
    <property type="match status" value="1"/>
</dbReference>
<dbReference type="InterPro" id="IPR033770">
    <property type="entry name" value="RRP44_S1"/>
</dbReference>
<dbReference type="GO" id="GO:0006364">
    <property type="term" value="P:rRNA processing"/>
    <property type="evidence" value="ECO:0007669"/>
    <property type="project" value="UniProtKB-KW"/>
</dbReference>
<evidence type="ECO:0000256" key="15">
    <source>
        <dbReference type="ARBA" id="ARBA00077930"/>
    </source>
</evidence>
<feature type="region of interest" description="Disordered" evidence="17">
    <location>
        <begin position="934"/>
        <end position="984"/>
    </location>
</feature>
<evidence type="ECO:0000313" key="20">
    <source>
        <dbReference type="EMBL" id="TRY61520.1"/>
    </source>
</evidence>
<keyword evidence="8" id="KW-0255">Endonuclease</keyword>
<dbReference type="SUPFAM" id="SSF50249">
    <property type="entry name" value="Nucleic acid-binding proteins"/>
    <property type="match status" value="3"/>
</dbReference>
<dbReference type="EMBL" id="VCGU01000459">
    <property type="protein sequence ID" value="TRY61520.1"/>
    <property type="molecule type" value="Genomic_DNA"/>
</dbReference>
<dbReference type="InterPro" id="IPR012340">
    <property type="entry name" value="NA-bd_OB-fold"/>
</dbReference>
<feature type="region of interest" description="Disordered" evidence="17">
    <location>
        <begin position="305"/>
        <end position="336"/>
    </location>
</feature>
<dbReference type="GO" id="GO:0004519">
    <property type="term" value="F:endonuclease activity"/>
    <property type="evidence" value="ECO:0007669"/>
    <property type="project" value="UniProtKB-KW"/>
</dbReference>
<evidence type="ECO:0000256" key="7">
    <source>
        <dbReference type="ARBA" id="ARBA00022722"/>
    </source>
</evidence>
<dbReference type="GO" id="GO:0071034">
    <property type="term" value="P:CUT catabolic process"/>
    <property type="evidence" value="ECO:0007669"/>
    <property type="project" value="UniProtKB-ARBA"/>
</dbReference>
<dbReference type="SMART" id="SM00955">
    <property type="entry name" value="RNB"/>
    <property type="match status" value="1"/>
</dbReference>
<dbReference type="GO" id="GO:0016075">
    <property type="term" value="P:rRNA catabolic process"/>
    <property type="evidence" value="ECO:0007669"/>
    <property type="project" value="TreeGrafter"/>
</dbReference>
<evidence type="ECO:0000256" key="8">
    <source>
        <dbReference type="ARBA" id="ARBA00022759"/>
    </source>
</evidence>
<gene>
    <name evidence="20" type="ORF">TCAL_13903</name>
</gene>
<dbReference type="PROSITE" id="PS01175">
    <property type="entry name" value="RIBONUCLEASE_II"/>
    <property type="match status" value="1"/>
</dbReference>
<dbReference type="Pfam" id="PF17216">
    <property type="entry name" value="Rrp44_CSD1"/>
    <property type="match status" value="1"/>
</dbReference>
<dbReference type="InterPro" id="IPR022966">
    <property type="entry name" value="RNase_II/R_CS"/>
</dbReference>
<dbReference type="Gene3D" id="2.40.50.140">
    <property type="entry name" value="Nucleic acid-binding proteins"/>
    <property type="match status" value="1"/>
</dbReference>
<evidence type="ECO:0000256" key="17">
    <source>
        <dbReference type="SAM" id="MobiDB-lite"/>
    </source>
</evidence>
<feature type="domain" description="RNB" evidence="19">
    <location>
        <begin position="460"/>
        <end position="792"/>
    </location>
</feature>
<dbReference type="GO" id="GO:0003723">
    <property type="term" value="F:RNA binding"/>
    <property type="evidence" value="ECO:0007669"/>
    <property type="project" value="UniProtKB-KW"/>
</dbReference>
<keyword evidence="11" id="KW-0269">Exonuclease</keyword>
<dbReference type="SMART" id="SM00670">
    <property type="entry name" value="PINc"/>
    <property type="match status" value="1"/>
</dbReference>
<evidence type="ECO:0000256" key="5">
    <source>
        <dbReference type="ARBA" id="ARBA00022490"/>
    </source>
</evidence>
<sequence length="984" mass="110217">MLAHKTFLKKTRRGKILKVVREHYLRQDLHCGWKACAHCAVAAPSEASVEAPLNTPLTPPEVSPCEAVASPHLLILDTNVVLDQIDVLESGHLADVVLLQTVVQEVRHRSSPIYKRLQDLLAQSQRRFYFFVNEHHADTFVARRPGETPNDHNDRAIRRAALWYRQHLGWAVVLLTQDADNRQKAQAQGLIALSVETYVRGLVDQPELADKLAVRAEQAHDLTRPALFPEHWAPAAINRGVKNGQLLVGVFYLSRTNYTQASINVEGRDQPVLIQGLAHQNRALDGDRVAVELLPAPEWRAESEVVLEDDGQDPGDTITEDHAVSGSTSRQVQPSGKVVGIVQRKRRQYCGVLLPSPVPQATRHLFVPAEKKIPRVRIETRQVQRLTGQRIIVTIDAWPRHSRYPQGHFVRALGPIGDKATENEVLLLEHDIPHSKFSEAVLACLPELPWVITPQDESERVDCRHLDICSVDPPGCTDIDDALHCIQLPNGNFQVGVHIADVSHFIRPNTPIDLEAASRSTTVYLTDRRIDMVPGLLSSNLCSLRGGVERFAFSCVWEMDPEARIIQTKFHKSIIKSRAALTYEQAQNRIDDPSDETSVTQSLRQLMSLSKILKQRRLDQGALVLASSEVRFTVDSETADPIDVQVKQMRDTNSMVEEFMLAANISSAKRIFQEFPDCAMLRRHPAPPPSNFDPLVKAGKRQGYEIKVDSGKALADSLNAATDGKNAYFNTMLRMIATRCMMQAVYFASGTIEEPLFQHYGLACPIYTHFTSPIRRYADVIVHRLLAASIGADSTYPALLDKKSTQNIANNINYRHRMAQYASRASVNLHTHMFFRNKKRDEIGYVLFVRQNAIQVLIPKYGLEGTLYLRSDTDKSIAFHFDEDEPSQSCGDVTIRLFQKLRVQLTLDSSNVQHEKLVLRLVEPHIPGFSVEAISDDETSMEEEAPLAGSTPSSKIEANAKPTRKRSSPQNSKATPKAKKGKKS</sequence>
<evidence type="ECO:0000256" key="2">
    <source>
        <dbReference type="ARBA" id="ARBA00004496"/>
    </source>
</evidence>
<evidence type="ECO:0000256" key="16">
    <source>
        <dbReference type="RuleBase" id="RU003901"/>
    </source>
</evidence>
<dbReference type="InterPro" id="IPR050180">
    <property type="entry name" value="RNR_Ribonuclease"/>
</dbReference>
<dbReference type="SUPFAM" id="SSF88723">
    <property type="entry name" value="PIN domain-like"/>
    <property type="match status" value="1"/>
</dbReference>
<evidence type="ECO:0000256" key="4">
    <source>
        <dbReference type="ARBA" id="ARBA00005785"/>
    </source>
</evidence>
<keyword evidence="10" id="KW-0271">Exosome</keyword>
<evidence type="ECO:0000256" key="10">
    <source>
        <dbReference type="ARBA" id="ARBA00022835"/>
    </source>
</evidence>
<feature type="domain" description="PIN" evidence="18">
    <location>
        <begin position="72"/>
        <end position="183"/>
    </location>
</feature>
<dbReference type="Pfam" id="PF17215">
    <property type="entry name" value="Rrp44_S1"/>
    <property type="match status" value="1"/>
</dbReference>
<comment type="cofactor">
    <cofactor evidence="1">
        <name>Mg(2+)</name>
        <dbReference type="ChEBI" id="CHEBI:18420"/>
    </cofactor>
</comment>
<dbReference type="OrthoDB" id="372421at2759"/>
<dbReference type="Pfam" id="PF13638">
    <property type="entry name" value="PIN_4"/>
    <property type="match status" value="1"/>
</dbReference>
<organism evidence="20 21">
    <name type="scientific">Tigriopus californicus</name>
    <name type="common">Marine copepod</name>
    <dbReference type="NCBI Taxonomy" id="6832"/>
    <lineage>
        <taxon>Eukaryota</taxon>
        <taxon>Metazoa</taxon>
        <taxon>Ecdysozoa</taxon>
        <taxon>Arthropoda</taxon>
        <taxon>Crustacea</taxon>
        <taxon>Multicrustacea</taxon>
        <taxon>Hexanauplia</taxon>
        <taxon>Copepoda</taxon>
        <taxon>Harpacticoida</taxon>
        <taxon>Harpacticidae</taxon>
        <taxon>Tigriopus</taxon>
    </lineage>
</organism>
<dbReference type="Gene3D" id="3.40.50.1010">
    <property type="entry name" value="5'-nuclease"/>
    <property type="match status" value="1"/>
</dbReference>
<keyword evidence="6" id="KW-0698">rRNA processing</keyword>
<evidence type="ECO:0000256" key="9">
    <source>
        <dbReference type="ARBA" id="ARBA00022801"/>
    </source>
</evidence>
<keyword evidence="9" id="KW-0378">Hydrolase</keyword>
<dbReference type="GO" id="GO:0071031">
    <property type="term" value="P:nuclear mRNA surveillance of mRNA 3'-end processing"/>
    <property type="evidence" value="ECO:0007669"/>
    <property type="project" value="TreeGrafter"/>
</dbReference>
<feature type="compositionally biased region" description="Acidic residues" evidence="17">
    <location>
        <begin position="934"/>
        <end position="945"/>
    </location>
</feature>
<proteinExistence type="inferred from homology"/>
<dbReference type="OMA" id="GQVMRNN"/>
<dbReference type="PANTHER" id="PTHR23355:SF35">
    <property type="entry name" value="EXOSOME COMPLEX EXONUCLEASE RRP44"/>
    <property type="match status" value="1"/>
</dbReference>
<keyword evidence="5" id="KW-0963">Cytoplasm</keyword>
<dbReference type="Proteomes" id="UP000318571">
    <property type="component" value="Chromosome 8"/>
</dbReference>
<dbReference type="GO" id="GO:0000177">
    <property type="term" value="C:cytoplasmic exosome (RNase complex)"/>
    <property type="evidence" value="ECO:0007669"/>
    <property type="project" value="TreeGrafter"/>
</dbReference>
<dbReference type="FunFam" id="2.40.50.700:FF:000001">
    <property type="entry name" value="Exosome complex exonuclease exoribonuclease (Rrp44)"/>
    <property type="match status" value="1"/>
</dbReference>
<protein>
    <recommendedName>
        <fullName evidence="14">Protein DIS3 homolog</fullName>
    </recommendedName>
    <alternativeName>
        <fullName evidence="15">Ribosomal RNA-processing protein 44</fullName>
    </alternativeName>
</protein>
<dbReference type="FunFam" id="3.40.50.1010:FF:000010">
    <property type="entry name" value="Exosome complex exonuclease DIS3"/>
    <property type="match status" value="1"/>
</dbReference>
<reference evidence="20 21" key="1">
    <citation type="journal article" date="2018" name="Nat. Ecol. Evol.">
        <title>Genomic signatures of mitonuclear coevolution across populations of Tigriopus californicus.</title>
        <authorList>
            <person name="Barreto F.S."/>
            <person name="Watson E.T."/>
            <person name="Lima T.G."/>
            <person name="Willett C.S."/>
            <person name="Edmands S."/>
            <person name="Li W."/>
            <person name="Burton R.S."/>
        </authorList>
    </citation>
    <scope>NUCLEOTIDE SEQUENCE [LARGE SCALE GENOMIC DNA]</scope>
    <source>
        <strain evidence="20 21">San Diego</strain>
    </source>
</reference>
<evidence type="ECO:0000259" key="18">
    <source>
        <dbReference type="SMART" id="SM00670"/>
    </source>
</evidence>
<dbReference type="InterPro" id="IPR001900">
    <property type="entry name" value="RNase_II/R"/>
</dbReference>
<dbReference type="InterPro" id="IPR033771">
    <property type="entry name" value="Rrp44_CSD1"/>
</dbReference>
<evidence type="ECO:0000256" key="11">
    <source>
        <dbReference type="ARBA" id="ARBA00022839"/>
    </source>
</evidence>
<dbReference type="STRING" id="6832.A0A553N7Y2"/>
<keyword evidence="21" id="KW-1185">Reference proteome</keyword>
<dbReference type="Gene3D" id="2.40.50.700">
    <property type="match status" value="1"/>
</dbReference>
<name>A0A553N7Y2_TIGCA</name>
<comment type="caution">
    <text evidence="20">The sequence shown here is derived from an EMBL/GenBank/DDBJ whole genome shotgun (WGS) entry which is preliminary data.</text>
</comment>
<dbReference type="Pfam" id="PF00773">
    <property type="entry name" value="RNB"/>
    <property type="match status" value="1"/>
</dbReference>
<feature type="compositionally biased region" description="Polar residues" evidence="17">
    <location>
        <begin position="325"/>
        <end position="334"/>
    </location>
</feature>